<sequence length="248" mass="29100">MSLCIRSKFIRPNLIGSLFRYSTTQIEPVEQIDPVVADDEDILAKEAAIEAKRNISRLTPDHRNIVNGRRPYEEPKHIAHLTVKYNRKMYGKYGVASGVNPSICFPSKKDIEERLEYESVAYPFTIKQMIEMAEKRRKEQEQKIQQRDREVAAKFAKLEQWKKDLLDKVAKKAAEASAAKEKKERLVEEVRRHFGFKLDPRDERFQEMLAKREKEQKKLEKQARKEAKEKVMIAKLQQKNVELGDTKK</sequence>
<reference evidence="1" key="1">
    <citation type="submission" date="2023-03" db="EMBL/GenBank/DDBJ databases">
        <title>Chromosome-level genomes of two armyworms, Mythimna separata and Mythimna loreyi, provide insights into the biosynthesis and reception of sex pheromones.</title>
        <authorList>
            <person name="Zhao H."/>
        </authorList>
    </citation>
    <scope>NUCLEOTIDE SEQUENCE</scope>
    <source>
        <strain evidence="1">BeijingLab</strain>
    </source>
</reference>
<comment type="caution">
    <text evidence="1">The sequence shown here is derived from an EMBL/GenBank/DDBJ whole genome shotgun (WGS) entry which is preliminary data.</text>
</comment>
<accession>A0ACC2QWB2</accession>
<organism evidence="1 2">
    <name type="scientific">Mythimna loreyi</name>
    <dbReference type="NCBI Taxonomy" id="667449"/>
    <lineage>
        <taxon>Eukaryota</taxon>
        <taxon>Metazoa</taxon>
        <taxon>Ecdysozoa</taxon>
        <taxon>Arthropoda</taxon>
        <taxon>Hexapoda</taxon>
        <taxon>Insecta</taxon>
        <taxon>Pterygota</taxon>
        <taxon>Neoptera</taxon>
        <taxon>Endopterygota</taxon>
        <taxon>Lepidoptera</taxon>
        <taxon>Glossata</taxon>
        <taxon>Ditrysia</taxon>
        <taxon>Noctuoidea</taxon>
        <taxon>Noctuidae</taxon>
        <taxon>Noctuinae</taxon>
        <taxon>Hadenini</taxon>
        <taxon>Mythimna</taxon>
    </lineage>
</organism>
<evidence type="ECO:0000313" key="2">
    <source>
        <dbReference type="Proteomes" id="UP001231649"/>
    </source>
</evidence>
<name>A0ACC2QWB2_9NEOP</name>
<protein>
    <submittedName>
        <fullName evidence="1">Uncharacterized protein</fullName>
    </submittedName>
</protein>
<dbReference type="Proteomes" id="UP001231649">
    <property type="component" value="Chromosome 7"/>
</dbReference>
<keyword evidence="2" id="KW-1185">Reference proteome</keyword>
<gene>
    <name evidence="1" type="ORF">PYW08_015603</name>
</gene>
<dbReference type="EMBL" id="CM056783">
    <property type="protein sequence ID" value="KAJ8727206.1"/>
    <property type="molecule type" value="Genomic_DNA"/>
</dbReference>
<proteinExistence type="predicted"/>
<evidence type="ECO:0000313" key="1">
    <source>
        <dbReference type="EMBL" id="KAJ8727206.1"/>
    </source>
</evidence>